<dbReference type="Pfam" id="PF25580">
    <property type="entry name" value="TPR_Rlf"/>
    <property type="match status" value="1"/>
</dbReference>
<feature type="domain" description="C2H2-type" evidence="14">
    <location>
        <begin position="1412"/>
        <end position="1437"/>
    </location>
</feature>
<feature type="domain" description="C2H2-type" evidence="14">
    <location>
        <begin position="1203"/>
        <end position="1231"/>
    </location>
</feature>
<evidence type="ECO:0000259" key="14">
    <source>
        <dbReference type="PROSITE" id="PS50157"/>
    </source>
</evidence>
<keyword evidence="8" id="KW-0805">Transcription regulation</keyword>
<feature type="non-terminal residue" evidence="15">
    <location>
        <position position="1"/>
    </location>
</feature>
<feature type="compositionally biased region" description="Polar residues" evidence="13">
    <location>
        <begin position="842"/>
        <end position="865"/>
    </location>
</feature>
<dbReference type="PANTHER" id="PTHR15507">
    <property type="entry name" value="ZINC FINGER PROTEIN RLF"/>
    <property type="match status" value="1"/>
</dbReference>
<evidence type="ECO:0000256" key="2">
    <source>
        <dbReference type="ARBA" id="ARBA00006991"/>
    </source>
</evidence>
<keyword evidence="16" id="KW-1185">Reference proteome</keyword>
<name>A0AAV7TJC4_PLEWA</name>
<keyword evidence="7" id="KW-0862">Zinc</keyword>
<keyword evidence="11" id="KW-0539">Nucleus</keyword>
<dbReference type="GO" id="GO:0005634">
    <property type="term" value="C:nucleus"/>
    <property type="evidence" value="ECO:0007669"/>
    <property type="project" value="UniProtKB-SubCell"/>
</dbReference>
<comment type="similarity">
    <text evidence="2">Belongs to the krueppel C2H2-type zinc-finger protein family.</text>
</comment>
<proteinExistence type="inferred from homology"/>
<feature type="domain" description="C2H2-type" evidence="14">
    <location>
        <begin position="666"/>
        <end position="696"/>
    </location>
</feature>
<dbReference type="InterPro" id="IPR013087">
    <property type="entry name" value="Znf_C2H2_type"/>
</dbReference>
<feature type="domain" description="C2H2-type" evidence="14">
    <location>
        <begin position="709"/>
        <end position="736"/>
    </location>
</feature>
<protein>
    <recommendedName>
        <fullName evidence="14">C2H2-type domain-containing protein</fullName>
    </recommendedName>
</protein>
<dbReference type="EMBL" id="JANPWB010000006">
    <property type="protein sequence ID" value="KAJ1176548.1"/>
    <property type="molecule type" value="Genomic_DNA"/>
</dbReference>
<evidence type="ECO:0000256" key="9">
    <source>
        <dbReference type="ARBA" id="ARBA00023125"/>
    </source>
</evidence>
<feature type="compositionally biased region" description="Polar residues" evidence="13">
    <location>
        <begin position="890"/>
        <end position="903"/>
    </location>
</feature>
<keyword evidence="9" id="KW-0238">DNA-binding</keyword>
<dbReference type="GO" id="GO:0008270">
    <property type="term" value="F:zinc ion binding"/>
    <property type="evidence" value="ECO:0007669"/>
    <property type="project" value="UniProtKB-KW"/>
</dbReference>
<evidence type="ECO:0000256" key="7">
    <source>
        <dbReference type="ARBA" id="ARBA00022833"/>
    </source>
</evidence>
<dbReference type="PROSITE" id="PS50157">
    <property type="entry name" value="ZINC_FINGER_C2H2_2"/>
    <property type="match status" value="6"/>
</dbReference>
<dbReference type="PROSITE" id="PS00028">
    <property type="entry name" value="ZINC_FINGER_C2H2_1"/>
    <property type="match status" value="11"/>
</dbReference>
<dbReference type="SUPFAM" id="SSF57667">
    <property type="entry name" value="beta-beta-alpha zinc fingers"/>
    <property type="match status" value="1"/>
</dbReference>
<keyword evidence="6 12" id="KW-0863">Zinc-finger</keyword>
<gene>
    <name evidence="15" type="ORF">NDU88_001824</name>
</gene>
<evidence type="ECO:0000256" key="12">
    <source>
        <dbReference type="PROSITE-ProRule" id="PRU00042"/>
    </source>
</evidence>
<feature type="domain" description="C2H2-type" evidence="14">
    <location>
        <begin position="766"/>
        <end position="795"/>
    </location>
</feature>
<keyword evidence="4" id="KW-0479">Metal-binding</keyword>
<dbReference type="Pfam" id="PF25420">
    <property type="entry name" value="zf-C2H2_ZN292"/>
    <property type="match status" value="1"/>
</dbReference>
<evidence type="ECO:0000313" key="15">
    <source>
        <dbReference type="EMBL" id="KAJ1176548.1"/>
    </source>
</evidence>
<feature type="region of interest" description="Disordered" evidence="13">
    <location>
        <begin position="1294"/>
        <end position="1321"/>
    </location>
</feature>
<accession>A0AAV7TJC4</accession>
<evidence type="ECO:0000256" key="10">
    <source>
        <dbReference type="ARBA" id="ARBA00023163"/>
    </source>
</evidence>
<evidence type="ECO:0000256" key="11">
    <source>
        <dbReference type="ARBA" id="ARBA00023242"/>
    </source>
</evidence>
<feature type="region of interest" description="Disordered" evidence="13">
    <location>
        <begin position="510"/>
        <end position="531"/>
    </location>
</feature>
<dbReference type="GO" id="GO:0000981">
    <property type="term" value="F:DNA-binding transcription factor activity, RNA polymerase II-specific"/>
    <property type="evidence" value="ECO:0007669"/>
    <property type="project" value="TreeGrafter"/>
</dbReference>
<evidence type="ECO:0000256" key="5">
    <source>
        <dbReference type="ARBA" id="ARBA00022737"/>
    </source>
</evidence>
<organism evidence="15 16">
    <name type="scientific">Pleurodeles waltl</name>
    <name type="common">Iberian ribbed newt</name>
    <dbReference type="NCBI Taxonomy" id="8319"/>
    <lineage>
        <taxon>Eukaryota</taxon>
        <taxon>Metazoa</taxon>
        <taxon>Chordata</taxon>
        <taxon>Craniata</taxon>
        <taxon>Vertebrata</taxon>
        <taxon>Euteleostomi</taxon>
        <taxon>Amphibia</taxon>
        <taxon>Batrachia</taxon>
        <taxon>Caudata</taxon>
        <taxon>Salamandroidea</taxon>
        <taxon>Salamandridae</taxon>
        <taxon>Pleurodelinae</taxon>
        <taxon>Pleurodeles</taxon>
    </lineage>
</organism>
<keyword evidence="3" id="KW-0597">Phosphoprotein</keyword>
<evidence type="ECO:0000256" key="1">
    <source>
        <dbReference type="ARBA" id="ARBA00004123"/>
    </source>
</evidence>
<comment type="caution">
    <text evidence="15">The sequence shown here is derived from an EMBL/GenBank/DDBJ whole genome shotgun (WGS) entry which is preliminary data.</text>
</comment>
<evidence type="ECO:0000313" key="16">
    <source>
        <dbReference type="Proteomes" id="UP001066276"/>
    </source>
</evidence>
<dbReference type="Gene3D" id="3.30.160.60">
    <property type="entry name" value="Classic Zinc Finger"/>
    <property type="match status" value="4"/>
</dbReference>
<evidence type="ECO:0000256" key="13">
    <source>
        <dbReference type="SAM" id="MobiDB-lite"/>
    </source>
</evidence>
<feature type="compositionally biased region" description="Basic and acidic residues" evidence="13">
    <location>
        <begin position="17"/>
        <end position="28"/>
    </location>
</feature>
<dbReference type="PANTHER" id="PTHR15507:SF18">
    <property type="entry name" value="ZINC FINGER PROTEIN RLF"/>
    <property type="match status" value="1"/>
</dbReference>
<feature type="region of interest" description="Disordered" evidence="13">
    <location>
        <begin position="838"/>
        <end position="906"/>
    </location>
</feature>
<dbReference type="InterPro" id="IPR052251">
    <property type="entry name" value="GH-ZnFinger_Regulators"/>
</dbReference>
<feature type="region of interest" description="Disordered" evidence="13">
    <location>
        <begin position="1"/>
        <end position="28"/>
    </location>
</feature>
<evidence type="ECO:0000256" key="8">
    <source>
        <dbReference type="ARBA" id="ARBA00023015"/>
    </source>
</evidence>
<reference evidence="15" key="1">
    <citation type="journal article" date="2022" name="bioRxiv">
        <title>Sequencing and chromosome-scale assembly of the giantPleurodeles waltlgenome.</title>
        <authorList>
            <person name="Brown T."/>
            <person name="Elewa A."/>
            <person name="Iarovenko S."/>
            <person name="Subramanian E."/>
            <person name="Araus A.J."/>
            <person name="Petzold A."/>
            <person name="Susuki M."/>
            <person name="Suzuki K.-i.T."/>
            <person name="Hayashi T."/>
            <person name="Toyoda A."/>
            <person name="Oliveira C."/>
            <person name="Osipova E."/>
            <person name="Leigh N.D."/>
            <person name="Simon A."/>
            <person name="Yun M.H."/>
        </authorList>
    </citation>
    <scope>NUCLEOTIDE SEQUENCE</scope>
    <source>
        <strain evidence="15">20211129_DDA</strain>
        <tissue evidence="15">Liver</tissue>
    </source>
</reference>
<keyword evidence="5" id="KW-0677">Repeat</keyword>
<evidence type="ECO:0000256" key="6">
    <source>
        <dbReference type="ARBA" id="ARBA00022771"/>
    </source>
</evidence>
<feature type="non-terminal residue" evidence="15">
    <location>
        <position position="1559"/>
    </location>
</feature>
<evidence type="ECO:0000256" key="4">
    <source>
        <dbReference type="ARBA" id="ARBA00022723"/>
    </source>
</evidence>
<dbReference type="SMART" id="SM00355">
    <property type="entry name" value="ZnF_C2H2"/>
    <property type="match status" value="14"/>
</dbReference>
<feature type="domain" description="C2H2-type" evidence="14">
    <location>
        <begin position="1360"/>
        <end position="1390"/>
    </location>
</feature>
<feature type="compositionally biased region" description="Acidic residues" evidence="13">
    <location>
        <begin position="1300"/>
        <end position="1314"/>
    </location>
</feature>
<dbReference type="InterPro" id="IPR036236">
    <property type="entry name" value="Znf_C2H2_sf"/>
</dbReference>
<dbReference type="Proteomes" id="UP001066276">
    <property type="component" value="Chromosome 3_2"/>
</dbReference>
<comment type="subcellular location">
    <subcellularLocation>
        <location evidence="1">Nucleus</location>
    </subcellularLocation>
</comment>
<dbReference type="GO" id="GO:0003677">
    <property type="term" value="F:DNA binding"/>
    <property type="evidence" value="ECO:0007669"/>
    <property type="project" value="UniProtKB-KW"/>
</dbReference>
<keyword evidence="10" id="KW-0804">Transcription</keyword>
<dbReference type="InterPro" id="IPR057986">
    <property type="entry name" value="TPR_Rlf/292/654"/>
</dbReference>
<evidence type="ECO:0000256" key="3">
    <source>
        <dbReference type="ARBA" id="ARBA00022553"/>
    </source>
</evidence>
<sequence length="1559" mass="179842">ALFGRGKMADGEGEPDLGAKDDNKRRMPPELVQHLRKTLRGLETRLREQAVCETATVSYCKRFCQTLLQYAGEQNSSKNTLHLLEVYRISIQYFARARPFLAPECEDVLMVLGKLVLSCFEMLLSVPESELNCEEWLLFQQTLQASHGALSGFGHTNLQTLVDVTKEGGVWKSPVVVKIITQQKVEPEEVAELIVQEGASFLELRIKYLMKTNCIPQAMVLSKLCTEASKTSNAESFRQFYISCLCTMLPNEDAIKEISKVDCREVLDIICNLETEGHDNTAFILCTTYLTQQLQTENIDCSWELTLFWSKLQRRIEPSMESFLERCRQFGVIAKTLQHLFFLIRVVHAEAEEEGLPISILLCVRALQIKSEENDMKASVCKTVACLLPHDLEVRRACQLTEFLLDPSEDAYNVLEALYLQPDQKFDEENAIVPNSLRCELLLALKAHWPFDPEFWDWKTLNRHCLKLFGKEVSESETEEQEACNQSLANDSNIMEQSLSDIEKVKEEHHLEQDSVSGEANETKMKSPVGIKKPVGSSERYQRWLQYKFHCLICNRDVIEARILHHSKMHLIDGVYTCPVCVRKFKKKEVFVPHVMEHVKMPSRHRPRKKPVKKERIPRSTKETFSLMSSASLGENNHPYVQPIDPSQYITFKQLEDYNLQNRDLYPCPGTGCSRIFKQFKYLGVHLKAEHQNNDENAKHYLDIKNKREKCGFCRRHFITDFHLHHHEQVHVGPQPYMCVSIDCFAKFGSVNELLNHKQTHPELQYKCELRGCNIIFSDLGQLYHHEAQHFRDASNACNFPGCKKFYFSKIEFENHLAIHEIASTKVVGQVTNQVEERVAKSSENSQQTFQFHNKSDSIQSSDLGTSIDLPPDSSNSEMVSEVRMDSDLNKNVNSESSQSSTEKPIALLDNPTTVSLRADVIPHSQSERRNRRIVSNVRPNKFFVSPRLREQFNIFSVTFDGKKFTCGFEGCGVSRKNTRGMHKHLRIDHPADFKPKKRTGMNARNLLQLFSANQKTKRPKKLGVRQEQSEKRDTFKRRRLVCNANSRRKHVLKGGLCRPTAHKAAITVLPRVLSTEDVMLELLLGLKHLSLKNTCPDILSSTSLQKPISEPFQSFPSVCSTSPSPNFSVDSTLFERNISEQDSLTNQCIAQLAAKPFYCELQGCKYSFVTKDALLVHYIKKHHYSKESVLQFSVFKDRFAPFHCHICQRAFTRRTHLSIHYRKKHQLAKMKLPQSLISARKHRENKSCPAPFETILNRNSNSCSVSAFRSTVDDLDDDDVDVFEQKMKHEMRHFNEGDYSSETDNDSQSEEIESNSGEKTTFLLQDRHRGDLELMEGRGSKRTAKGDLCYILNKYHKPFHCVHKGCSSSFTNQSGLIRHYRLTHRYNKEQLCLEKDRARSKSNYTKYKKIFVCKFQDCNKRFLGSKALGKHCRDIHNLYNGGDQRLLPVTHSARFSCDQPKCLAMFYTFDKLKHHQLEDHSAEIMQNKDIEIRCELNGCDRLFTHHNTYSKHVFYSHRECYDDIFGRPDELEDNILEGEESGVEKKPDLVRQKRQFHT</sequence>